<proteinExistence type="predicted"/>
<dbReference type="AlphaFoldDB" id="A0A078MXX3"/>
<dbReference type="InterPro" id="IPR057893">
    <property type="entry name" value="LRV_2"/>
</dbReference>
<evidence type="ECO:0000256" key="1">
    <source>
        <dbReference type="SAM" id="MobiDB-lite"/>
    </source>
</evidence>
<name>A0A078MXX3_9MICC</name>
<dbReference type="PATRIC" id="fig|1461584.3.peg.2999"/>
<dbReference type="Pfam" id="PF25591">
    <property type="entry name" value="LRV_2"/>
    <property type="match status" value="1"/>
</dbReference>
<reference evidence="3" key="1">
    <citation type="submission" date="2014-07" db="EMBL/GenBank/DDBJ databases">
        <authorList>
            <person name="Urmite Genomes Urmite Genomes"/>
        </authorList>
    </citation>
    <scope>NUCLEOTIDE SEQUENCE</scope>
    <source>
        <strain evidence="3">11W110_air</strain>
    </source>
</reference>
<organism evidence="3">
    <name type="scientific">Arthrobacter saudimassiliensis</name>
    <dbReference type="NCBI Taxonomy" id="1461584"/>
    <lineage>
        <taxon>Bacteria</taxon>
        <taxon>Bacillati</taxon>
        <taxon>Actinomycetota</taxon>
        <taxon>Actinomycetes</taxon>
        <taxon>Micrococcales</taxon>
        <taxon>Micrococcaceae</taxon>
        <taxon>Arthrobacter</taxon>
    </lineage>
</organism>
<accession>A0A078MXX3</accession>
<feature type="region of interest" description="Disordered" evidence="1">
    <location>
        <begin position="1"/>
        <end position="42"/>
    </location>
</feature>
<dbReference type="EMBL" id="LN483072">
    <property type="protein sequence ID" value="CEA09651.1"/>
    <property type="molecule type" value="Genomic_DNA"/>
</dbReference>
<evidence type="ECO:0000259" key="2">
    <source>
        <dbReference type="Pfam" id="PF25591"/>
    </source>
</evidence>
<feature type="compositionally biased region" description="Basic and acidic residues" evidence="1">
    <location>
        <begin position="1"/>
        <end position="19"/>
    </location>
</feature>
<feature type="compositionally biased region" description="Low complexity" evidence="1">
    <location>
        <begin position="21"/>
        <end position="31"/>
    </location>
</feature>
<evidence type="ECO:0000313" key="3">
    <source>
        <dbReference type="EMBL" id="CEA09651.1"/>
    </source>
</evidence>
<protein>
    <recommendedName>
        <fullName evidence="2">Leucine rich repeat variant domain-containing protein</fullName>
    </recommendedName>
</protein>
<sequence length="131" mass="13375">MQNEIQEHPAETAADHTPEDAPAQAAPAARPESIRSSQDGPLMNIPAADVVDAGASAAPAAKVDPAEVAILAQAEDPGVSSRRLRELAMEHPHARPAIAANPAASADLLTWLRGLGDPAVDAALARRSTAG</sequence>
<gene>
    <name evidence="3" type="ORF">BN1051_03023</name>
</gene>
<feature type="domain" description="Leucine rich repeat variant" evidence="2">
    <location>
        <begin position="71"/>
        <end position="127"/>
    </location>
</feature>